<reference evidence="1" key="1">
    <citation type="submission" date="2019-07" db="EMBL/GenBank/DDBJ databases">
        <title>Annotation for the trematode Paragonimus miyazaki's.</title>
        <authorList>
            <person name="Choi Y.-J."/>
        </authorList>
    </citation>
    <scope>NUCLEOTIDE SEQUENCE</scope>
    <source>
        <strain evidence="1">Japan</strain>
    </source>
</reference>
<comment type="caution">
    <text evidence="1">The sequence shown here is derived from an EMBL/GenBank/DDBJ whole genome shotgun (WGS) entry which is preliminary data.</text>
</comment>
<organism evidence="1 2">
    <name type="scientific">Paragonimus skrjabini miyazakii</name>
    <dbReference type="NCBI Taxonomy" id="59628"/>
    <lineage>
        <taxon>Eukaryota</taxon>
        <taxon>Metazoa</taxon>
        <taxon>Spiralia</taxon>
        <taxon>Lophotrochozoa</taxon>
        <taxon>Platyhelminthes</taxon>
        <taxon>Trematoda</taxon>
        <taxon>Digenea</taxon>
        <taxon>Plagiorchiida</taxon>
        <taxon>Troglotremata</taxon>
        <taxon>Troglotrematidae</taxon>
        <taxon>Paragonimus</taxon>
    </lineage>
</organism>
<dbReference type="Proteomes" id="UP000822476">
    <property type="component" value="Unassembled WGS sequence"/>
</dbReference>
<evidence type="ECO:0000313" key="2">
    <source>
        <dbReference type="Proteomes" id="UP000822476"/>
    </source>
</evidence>
<proteinExistence type="predicted"/>
<name>A0A8S9YJ16_9TREM</name>
<keyword evidence="2" id="KW-1185">Reference proteome</keyword>
<dbReference type="AlphaFoldDB" id="A0A8S9YJ16"/>
<gene>
    <name evidence="1" type="ORF">EG68_08352</name>
</gene>
<accession>A0A8S9YJ16</accession>
<dbReference type="EMBL" id="JTDE01004675">
    <property type="protein sequence ID" value="KAF7253098.1"/>
    <property type="molecule type" value="Genomic_DNA"/>
</dbReference>
<evidence type="ECO:0000313" key="1">
    <source>
        <dbReference type="EMBL" id="KAF7253098.1"/>
    </source>
</evidence>
<protein>
    <submittedName>
        <fullName evidence="1">Uncharacterized protein</fullName>
    </submittedName>
</protein>
<sequence>MLTNVLFCWRLITDHKRNTYRCFQNVTGYKFEVRIHKNGAAVPRFDENIQLHSYEPSAYEVQVDFNNYWIPALEGELSEKPVVVELQIPDFKKPNFQSSPHIVRLNVFYNWTQLHKDVLLEDSTLGNLKSKVRKPQQTPRDKVYVDRIRSKLRVWFF</sequence>